<evidence type="ECO:0000256" key="11">
    <source>
        <dbReference type="SAM" id="Phobius"/>
    </source>
</evidence>
<organism evidence="13 14">
    <name type="scientific">Allacma fusca</name>
    <dbReference type="NCBI Taxonomy" id="39272"/>
    <lineage>
        <taxon>Eukaryota</taxon>
        <taxon>Metazoa</taxon>
        <taxon>Ecdysozoa</taxon>
        <taxon>Arthropoda</taxon>
        <taxon>Hexapoda</taxon>
        <taxon>Collembola</taxon>
        <taxon>Symphypleona</taxon>
        <taxon>Sminthuridae</taxon>
        <taxon>Allacma</taxon>
    </lineage>
</organism>
<keyword evidence="4" id="KW-0297">G-protein coupled receptor</keyword>
<feature type="transmembrane region" description="Helical" evidence="11">
    <location>
        <begin position="807"/>
        <end position="829"/>
    </location>
</feature>
<sequence>MKCSLIINPFTGKCSLVISLFAVLFWLSFLILLPESNLVPPPVTQYSRLFQPQKINQDYRTYSVRDLHTNYSDNENYSQVPTSHISLNSSSSSSTWKGGVSSVVEKVSDNFNISGTHKLRRSSRERRKKLAILGLFELSETLKMTNKTITRPSGYSELLAAELALEDINRLNVVEGYELVMYTNDTKCNPGVGMDAFYHAIYSRKDVRTIALLGTACSEVTELLAKIVQYKNMVQVSFGSISPSLSDRAEFPYFYRTVAPVTTHDSAIIELIRLFRWDTVTFFTKNENKYTMPANHLVRALENANISCKAALTFSHSDVGEQLDQMKELDSRIIIASFGADIAPFIFCKVYEMKMFGSDYVWILIGQTETTLWENEETMEPISTRDNRHLQFSNHSSIRFPSSRVTSPPLRSSTPSHNCSQWQLIMAVEHSLIVDRHNFIQTTKAADFRKRLRKILMREKHFYEESPFAPEVYDAMWSVALGLKGFRDQYDYPFEDVSYEGEDFAKNLTEVMKSLSFNGISGPISFSGPDRVGITSISQIQGGKRRPVGLFSPLDSILNLTCSGCWKIVWHKNQVPIARRVFRVKIIRVESSPYIIVAALAFLGIVMAVTFLAFNLYHRKLKYIKLSSPRLNNMVIIGCIFAYVAVILLGSDFGPEPDGKHFAYICTVRAYLLSTGFSLAFGAMFAKTYRVHRIFTRSCLGVVKNKLLRDTQLMTVVMTLLVIDCIIVSSWAIFDPMHRKLQNLTIEDDPHDRSVVYQPKIEVCTSQHGHVWLSVLYGYKSLLLVVGVYMAWETRHVKIQALNDSNYIGLCVYVVVLTSVLGVTLANLVSDKVTLSFISVTALILISTTVTLCLLFLPKIHVIVTAPAGVDPVVESMGLKIEFNTRRFMYEDTKESLFRAEVQNRVYKRQIDSIDAELRRIENLITTSETEAQMQECLKEGETRTPIVQVTMDACSSLSSEETESQSEIYTIYLHGPRFIIPISLFNFNPNSTLSTVAAAASEARAVAKAVGISNTARSSWPNTRNSLSPNGLTGTKYCFKSEPRLLTEESDIGEQLKLQSHSAENFDRVDGRERIRSSCSCEMKVASHCQCDRNVYSAVEKAVCKHNANGSMGNSYNCSSKMENGGTGSRDDHSKNCERTQGDDFKSHHHILFREGSEESQSLSSSVPDLWAVRNSTNLGPRKKFSVYSAPVTDKNAIFSVDSISTSLVDPVLKLIATSDESPYL</sequence>
<dbReference type="InterPro" id="IPR017978">
    <property type="entry name" value="GPCR_3_C"/>
</dbReference>
<feature type="domain" description="G-protein coupled receptors family 3 profile" evidence="12">
    <location>
        <begin position="593"/>
        <end position="867"/>
    </location>
</feature>
<keyword evidence="14" id="KW-1185">Reference proteome</keyword>
<dbReference type="PROSITE" id="PS50259">
    <property type="entry name" value="G_PROTEIN_RECEP_F3_4"/>
    <property type="match status" value="1"/>
</dbReference>
<evidence type="ECO:0000256" key="9">
    <source>
        <dbReference type="SAM" id="Coils"/>
    </source>
</evidence>
<evidence type="ECO:0000256" key="8">
    <source>
        <dbReference type="ARBA" id="ARBA00023224"/>
    </source>
</evidence>
<name>A0A8J2JPE0_9HEXA</name>
<evidence type="ECO:0000313" key="14">
    <source>
        <dbReference type="Proteomes" id="UP000708208"/>
    </source>
</evidence>
<dbReference type="GO" id="GO:0004965">
    <property type="term" value="F:G protein-coupled GABA receptor activity"/>
    <property type="evidence" value="ECO:0007669"/>
    <property type="project" value="InterPro"/>
</dbReference>
<keyword evidence="3 11" id="KW-1133">Transmembrane helix</keyword>
<dbReference type="CDD" id="cd15047">
    <property type="entry name" value="7tmC_GABA-B-like"/>
    <property type="match status" value="1"/>
</dbReference>
<gene>
    <name evidence="13" type="ORF">AFUS01_LOCUS2098</name>
</gene>
<dbReference type="AlphaFoldDB" id="A0A8J2JPE0"/>
<dbReference type="PANTHER" id="PTHR10519:SF46">
    <property type="entry name" value="METABOTROPIC GABA-B RECEPTOR SUBTYPE 3, ISOFORM A"/>
    <property type="match status" value="1"/>
</dbReference>
<feature type="region of interest" description="Disordered" evidence="10">
    <location>
        <begin position="1123"/>
        <end position="1143"/>
    </location>
</feature>
<evidence type="ECO:0000256" key="5">
    <source>
        <dbReference type="ARBA" id="ARBA00023136"/>
    </source>
</evidence>
<keyword evidence="2 11" id="KW-0812">Transmembrane</keyword>
<evidence type="ECO:0000256" key="10">
    <source>
        <dbReference type="SAM" id="MobiDB-lite"/>
    </source>
</evidence>
<dbReference type="GO" id="GO:0007214">
    <property type="term" value="P:gamma-aminobutyric acid signaling pathway"/>
    <property type="evidence" value="ECO:0007669"/>
    <property type="project" value="TreeGrafter"/>
</dbReference>
<accession>A0A8J2JPE0</accession>
<protein>
    <recommendedName>
        <fullName evidence="12">G-protein coupled receptors family 3 profile domain-containing protein</fullName>
    </recommendedName>
</protein>
<feature type="transmembrane region" description="Helical" evidence="11">
    <location>
        <begin position="662"/>
        <end position="686"/>
    </location>
</feature>
<evidence type="ECO:0000256" key="3">
    <source>
        <dbReference type="ARBA" id="ARBA00022989"/>
    </source>
</evidence>
<comment type="caution">
    <text evidence="13">The sequence shown here is derived from an EMBL/GenBank/DDBJ whole genome shotgun (WGS) entry which is preliminary data.</text>
</comment>
<dbReference type="InterPro" id="IPR002455">
    <property type="entry name" value="GPCR3_GABA-B"/>
</dbReference>
<evidence type="ECO:0000313" key="13">
    <source>
        <dbReference type="EMBL" id="CAG7672084.1"/>
    </source>
</evidence>
<dbReference type="Proteomes" id="UP000708208">
    <property type="component" value="Unassembled WGS sequence"/>
</dbReference>
<keyword evidence="6" id="KW-0675">Receptor</keyword>
<reference evidence="13" key="1">
    <citation type="submission" date="2021-06" db="EMBL/GenBank/DDBJ databases">
        <authorList>
            <person name="Hodson N. C."/>
            <person name="Mongue J. A."/>
            <person name="Jaron S. K."/>
        </authorList>
    </citation>
    <scope>NUCLEOTIDE SEQUENCE</scope>
</reference>
<keyword evidence="9" id="KW-0175">Coiled coil</keyword>
<proteinExistence type="predicted"/>
<keyword evidence="5 11" id="KW-0472">Membrane</keyword>
<dbReference type="GO" id="GO:0038039">
    <property type="term" value="C:G protein-coupled receptor heterodimeric complex"/>
    <property type="evidence" value="ECO:0007669"/>
    <property type="project" value="TreeGrafter"/>
</dbReference>
<dbReference type="OrthoDB" id="411630at2759"/>
<keyword evidence="8" id="KW-0807">Transducer</keyword>
<feature type="coiled-coil region" evidence="9">
    <location>
        <begin position="904"/>
        <end position="931"/>
    </location>
</feature>
<evidence type="ECO:0000256" key="4">
    <source>
        <dbReference type="ARBA" id="ARBA00023040"/>
    </source>
</evidence>
<dbReference type="InterPro" id="IPR001828">
    <property type="entry name" value="ANF_lig-bd_rcpt"/>
</dbReference>
<dbReference type="Pfam" id="PF00003">
    <property type="entry name" value="7tm_3"/>
    <property type="match status" value="1"/>
</dbReference>
<feature type="transmembrane region" description="Helical" evidence="11">
    <location>
        <begin position="594"/>
        <end position="618"/>
    </location>
</feature>
<dbReference type="Pfam" id="PF01094">
    <property type="entry name" value="ANF_receptor"/>
    <property type="match status" value="1"/>
</dbReference>
<dbReference type="CDD" id="cd06366">
    <property type="entry name" value="PBP1_GABAb_receptor"/>
    <property type="match status" value="1"/>
</dbReference>
<feature type="compositionally biased region" description="Basic and acidic residues" evidence="10">
    <location>
        <begin position="1130"/>
        <end position="1143"/>
    </location>
</feature>
<comment type="subcellular location">
    <subcellularLocation>
        <location evidence="1">Membrane</location>
        <topology evidence="1">Multi-pass membrane protein</topology>
    </subcellularLocation>
</comment>
<feature type="transmembrane region" description="Helical" evidence="11">
    <location>
        <begin position="835"/>
        <end position="857"/>
    </location>
</feature>
<feature type="transmembrane region" description="Helical" evidence="11">
    <location>
        <begin position="630"/>
        <end position="650"/>
    </location>
</feature>
<feature type="transmembrane region" description="Helical" evidence="11">
    <location>
        <begin position="771"/>
        <end position="792"/>
    </location>
</feature>
<dbReference type="PANTHER" id="PTHR10519">
    <property type="entry name" value="GABA-B RECEPTOR"/>
    <property type="match status" value="1"/>
</dbReference>
<evidence type="ECO:0000259" key="12">
    <source>
        <dbReference type="PROSITE" id="PS50259"/>
    </source>
</evidence>
<keyword evidence="7" id="KW-0325">Glycoprotein</keyword>
<dbReference type="EMBL" id="CAJVCH010011922">
    <property type="protein sequence ID" value="CAG7672084.1"/>
    <property type="molecule type" value="Genomic_DNA"/>
</dbReference>
<evidence type="ECO:0000256" key="2">
    <source>
        <dbReference type="ARBA" id="ARBA00022692"/>
    </source>
</evidence>
<evidence type="ECO:0000256" key="1">
    <source>
        <dbReference type="ARBA" id="ARBA00004141"/>
    </source>
</evidence>
<evidence type="ECO:0000256" key="7">
    <source>
        <dbReference type="ARBA" id="ARBA00023180"/>
    </source>
</evidence>
<evidence type="ECO:0000256" key="6">
    <source>
        <dbReference type="ARBA" id="ARBA00023170"/>
    </source>
</evidence>